<accession>A0A8J5MB84</accession>
<reference evidence="1" key="1">
    <citation type="submission" date="2021-01" db="EMBL/GenBank/DDBJ databases">
        <title>Phytophthora aleatoria, a newly-described species from Pinus radiata is distinct from Phytophthora cactorum isolates based on comparative genomics.</title>
        <authorList>
            <person name="Mcdougal R."/>
            <person name="Panda P."/>
            <person name="Williams N."/>
            <person name="Studholme D.J."/>
        </authorList>
    </citation>
    <scope>NUCLEOTIDE SEQUENCE</scope>
    <source>
        <strain evidence="1">NZFS 4037</strain>
    </source>
</reference>
<dbReference type="Proteomes" id="UP000709295">
    <property type="component" value="Unassembled WGS sequence"/>
</dbReference>
<gene>
    <name evidence="1" type="ORF">JG688_00018270</name>
</gene>
<comment type="caution">
    <text evidence="1">The sequence shown here is derived from an EMBL/GenBank/DDBJ whole genome shotgun (WGS) entry which is preliminary data.</text>
</comment>
<evidence type="ECO:0000313" key="2">
    <source>
        <dbReference type="Proteomes" id="UP000709295"/>
    </source>
</evidence>
<dbReference type="AlphaFoldDB" id="A0A8J5MB84"/>
<sequence>MLESRKFLGILPLEPPSLALWSGYTGIQMTVIVRFSSQGHSLGWNRSIMKRSLSGLIECL</sequence>
<dbReference type="EMBL" id="JAENGY010003221">
    <property type="protein sequence ID" value="KAG6942186.1"/>
    <property type="molecule type" value="Genomic_DNA"/>
</dbReference>
<name>A0A8J5MB84_9STRA</name>
<organism evidence="1 2">
    <name type="scientific">Phytophthora aleatoria</name>
    <dbReference type="NCBI Taxonomy" id="2496075"/>
    <lineage>
        <taxon>Eukaryota</taxon>
        <taxon>Sar</taxon>
        <taxon>Stramenopiles</taxon>
        <taxon>Oomycota</taxon>
        <taxon>Peronosporomycetes</taxon>
        <taxon>Peronosporales</taxon>
        <taxon>Peronosporaceae</taxon>
        <taxon>Phytophthora</taxon>
    </lineage>
</organism>
<protein>
    <submittedName>
        <fullName evidence="1">Uncharacterized protein</fullName>
    </submittedName>
</protein>
<keyword evidence="2" id="KW-1185">Reference proteome</keyword>
<evidence type="ECO:0000313" key="1">
    <source>
        <dbReference type="EMBL" id="KAG6942186.1"/>
    </source>
</evidence>
<proteinExistence type="predicted"/>